<proteinExistence type="predicted"/>
<keyword evidence="4" id="KW-1185">Reference proteome</keyword>
<sequence length="72" mass="8386">MRNTFIKGRNRESKIEKESQLENTGTLIERNRENPGGEPAKTVKRFTTSRRQKPAKTVLRKPPLPRGKHLIY</sequence>
<dbReference type="EMBL" id="QGKY02000094">
    <property type="protein sequence ID" value="KAF2604712.1"/>
    <property type="molecule type" value="Genomic_DNA"/>
</dbReference>
<evidence type="ECO:0000313" key="4">
    <source>
        <dbReference type="Proteomes" id="UP000266723"/>
    </source>
</evidence>
<evidence type="ECO:0000313" key="3">
    <source>
        <dbReference type="EMBL" id="KAF3576654.1"/>
    </source>
</evidence>
<gene>
    <name evidence="3" type="ORF">DY000_02033441</name>
    <name evidence="2" type="ORF">F2Q70_00027276</name>
</gene>
<evidence type="ECO:0000256" key="1">
    <source>
        <dbReference type="SAM" id="MobiDB-lite"/>
    </source>
</evidence>
<accession>A0A8S9LEK6</accession>
<feature type="region of interest" description="Disordered" evidence="1">
    <location>
        <begin position="1"/>
        <end position="72"/>
    </location>
</feature>
<dbReference type="AlphaFoldDB" id="A0A8S9LEK6"/>
<protein>
    <submittedName>
        <fullName evidence="2">Uncharacterized protein</fullName>
    </submittedName>
</protein>
<reference evidence="2" key="1">
    <citation type="submission" date="2019-12" db="EMBL/GenBank/DDBJ databases">
        <title>Genome sequencing and annotation of Brassica cretica.</title>
        <authorList>
            <person name="Studholme D.J."/>
            <person name="Sarris P.F."/>
        </authorList>
    </citation>
    <scope>NUCLEOTIDE SEQUENCE</scope>
    <source>
        <strain evidence="2">PFS-102/07</strain>
        <tissue evidence="2">Leaf</tissue>
    </source>
</reference>
<feature type="compositionally biased region" description="Basic and acidic residues" evidence="1">
    <location>
        <begin position="9"/>
        <end position="20"/>
    </location>
</feature>
<reference evidence="3" key="2">
    <citation type="submission" date="2019-12" db="EMBL/GenBank/DDBJ databases">
        <authorList>
            <person name="Studholme D.J."/>
            <person name="Sarris P."/>
        </authorList>
    </citation>
    <scope>NUCLEOTIDE SEQUENCE</scope>
    <source>
        <strain evidence="3">PFS-1207/04</strain>
        <tissue evidence="3">Leaf</tissue>
    </source>
</reference>
<comment type="caution">
    <text evidence="2">The sequence shown here is derived from an EMBL/GenBank/DDBJ whole genome shotgun (WGS) entry which is preliminary data.</text>
</comment>
<feature type="compositionally biased region" description="Basic residues" evidence="1">
    <location>
        <begin position="42"/>
        <end position="54"/>
    </location>
</feature>
<organism evidence="2">
    <name type="scientific">Brassica cretica</name>
    <name type="common">Mustard</name>
    <dbReference type="NCBI Taxonomy" id="69181"/>
    <lineage>
        <taxon>Eukaryota</taxon>
        <taxon>Viridiplantae</taxon>
        <taxon>Streptophyta</taxon>
        <taxon>Embryophyta</taxon>
        <taxon>Tracheophyta</taxon>
        <taxon>Spermatophyta</taxon>
        <taxon>Magnoliopsida</taxon>
        <taxon>eudicotyledons</taxon>
        <taxon>Gunneridae</taxon>
        <taxon>Pentapetalae</taxon>
        <taxon>rosids</taxon>
        <taxon>malvids</taxon>
        <taxon>Brassicales</taxon>
        <taxon>Brassicaceae</taxon>
        <taxon>Brassiceae</taxon>
        <taxon>Brassica</taxon>
    </lineage>
</organism>
<dbReference type="EMBL" id="QGKV02000649">
    <property type="protein sequence ID" value="KAF3576654.1"/>
    <property type="molecule type" value="Genomic_DNA"/>
</dbReference>
<name>A0A8S9LEK6_BRACR</name>
<reference evidence="3 4" key="3">
    <citation type="journal article" date="2020" name="BMC Genomics">
        <title>Intraspecific diversification of the crop wild relative Brassica cretica Lam. using demographic model selection.</title>
        <authorList>
            <person name="Kioukis A."/>
            <person name="Michalopoulou V.A."/>
            <person name="Briers L."/>
            <person name="Pirintsos S."/>
            <person name="Studholme D.J."/>
            <person name="Pavlidis P."/>
            <person name="Sarris P.F."/>
        </authorList>
    </citation>
    <scope>NUCLEOTIDE SEQUENCE [LARGE SCALE GENOMIC DNA]</scope>
    <source>
        <strain evidence="4">cv. PFS-1207/04</strain>
        <strain evidence="3">PFS-1207/04</strain>
    </source>
</reference>
<dbReference type="Proteomes" id="UP000266723">
    <property type="component" value="Unassembled WGS sequence"/>
</dbReference>
<evidence type="ECO:0000313" key="2">
    <source>
        <dbReference type="EMBL" id="KAF2604712.1"/>
    </source>
</evidence>